<evidence type="ECO:0000313" key="4">
    <source>
        <dbReference type="Proteomes" id="UP000799776"/>
    </source>
</evidence>
<feature type="compositionally biased region" description="Low complexity" evidence="1">
    <location>
        <begin position="1"/>
        <end position="14"/>
    </location>
</feature>
<organism evidence="3 4">
    <name type="scientific">Saccharata proteae CBS 121410</name>
    <dbReference type="NCBI Taxonomy" id="1314787"/>
    <lineage>
        <taxon>Eukaryota</taxon>
        <taxon>Fungi</taxon>
        <taxon>Dikarya</taxon>
        <taxon>Ascomycota</taxon>
        <taxon>Pezizomycotina</taxon>
        <taxon>Dothideomycetes</taxon>
        <taxon>Dothideomycetes incertae sedis</taxon>
        <taxon>Botryosphaeriales</taxon>
        <taxon>Saccharataceae</taxon>
        <taxon>Saccharata</taxon>
    </lineage>
</organism>
<comment type="caution">
    <text evidence="3">The sequence shown here is derived from an EMBL/GenBank/DDBJ whole genome shotgun (WGS) entry which is preliminary data.</text>
</comment>
<keyword evidence="2" id="KW-1133">Transmembrane helix</keyword>
<feature type="region of interest" description="Disordered" evidence="1">
    <location>
        <begin position="1"/>
        <end position="43"/>
    </location>
</feature>
<sequence>MNPPTTTMSSSSTSLPYLHHNTTNTTTTGTRPIILPSHATTPPTNSPTGILPLLLASLTPIYTFIALLLLFYLLSTSFSLDRRFHRRDPRTGKPSHATYVLAFRRGPLSLTAEYNAFGDAAGNSATGIGWGGGSLAVGDRGKLPVCAKAGVSGVVAVGGVAAVAGGGEGVGGKKRSGEGKKRR</sequence>
<evidence type="ECO:0000313" key="3">
    <source>
        <dbReference type="EMBL" id="KAF2086682.1"/>
    </source>
</evidence>
<proteinExistence type="predicted"/>
<evidence type="ECO:0000256" key="2">
    <source>
        <dbReference type="SAM" id="Phobius"/>
    </source>
</evidence>
<gene>
    <name evidence="3" type="ORF">K490DRAFT_66464</name>
</gene>
<dbReference type="EMBL" id="ML978723">
    <property type="protein sequence ID" value="KAF2086682.1"/>
    <property type="molecule type" value="Genomic_DNA"/>
</dbReference>
<keyword evidence="4" id="KW-1185">Reference proteome</keyword>
<keyword evidence="2" id="KW-0812">Transmembrane</keyword>
<protein>
    <submittedName>
        <fullName evidence="3">Uncharacterized protein</fullName>
    </submittedName>
</protein>
<feature type="transmembrane region" description="Helical" evidence="2">
    <location>
        <begin position="50"/>
        <end position="74"/>
    </location>
</feature>
<name>A0A9P4HUC7_9PEZI</name>
<accession>A0A9P4HUC7</accession>
<feature type="compositionally biased region" description="Low complexity" evidence="1">
    <location>
        <begin position="21"/>
        <end position="30"/>
    </location>
</feature>
<dbReference type="AlphaFoldDB" id="A0A9P4HUC7"/>
<evidence type="ECO:0000256" key="1">
    <source>
        <dbReference type="SAM" id="MobiDB-lite"/>
    </source>
</evidence>
<dbReference type="Proteomes" id="UP000799776">
    <property type="component" value="Unassembled WGS sequence"/>
</dbReference>
<keyword evidence="2" id="KW-0472">Membrane</keyword>
<reference evidence="3" key="1">
    <citation type="journal article" date="2020" name="Stud. Mycol.">
        <title>101 Dothideomycetes genomes: a test case for predicting lifestyles and emergence of pathogens.</title>
        <authorList>
            <person name="Haridas S."/>
            <person name="Albert R."/>
            <person name="Binder M."/>
            <person name="Bloem J."/>
            <person name="Labutti K."/>
            <person name="Salamov A."/>
            <person name="Andreopoulos B."/>
            <person name="Baker S."/>
            <person name="Barry K."/>
            <person name="Bills G."/>
            <person name="Bluhm B."/>
            <person name="Cannon C."/>
            <person name="Castanera R."/>
            <person name="Culley D."/>
            <person name="Daum C."/>
            <person name="Ezra D."/>
            <person name="Gonzalez J."/>
            <person name="Henrissat B."/>
            <person name="Kuo A."/>
            <person name="Liang C."/>
            <person name="Lipzen A."/>
            <person name="Lutzoni F."/>
            <person name="Magnuson J."/>
            <person name="Mondo S."/>
            <person name="Nolan M."/>
            <person name="Ohm R."/>
            <person name="Pangilinan J."/>
            <person name="Park H.-J."/>
            <person name="Ramirez L."/>
            <person name="Alfaro M."/>
            <person name="Sun H."/>
            <person name="Tritt A."/>
            <person name="Yoshinaga Y."/>
            <person name="Zwiers L.-H."/>
            <person name="Turgeon B."/>
            <person name="Goodwin S."/>
            <person name="Spatafora J."/>
            <person name="Crous P."/>
            <person name="Grigoriev I."/>
        </authorList>
    </citation>
    <scope>NUCLEOTIDE SEQUENCE</scope>
    <source>
        <strain evidence="3">CBS 121410</strain>
    </source>
</reference>